<gene>
    <name evidence="1" type="ORF">E2562_027787</name>
</gene>
<dbReference type="EMBL" id="SPHZ02000010">
    <property type="protein sequence ID" value="KAF0896783.1"/>
    <property type="molecule type" value="Genomic_DNA"/>
</dbReference>
<protein>
    <submittedName>
        <fullName evidence="1">Uncharacterized protein</fullName>
    </submittedName>
</protein>
<reference evidence="1 2" key="1">
    <citation type="submission" date="2019-11" db="EMBL/GenBank/DDBJ databases">
        <title>Whole genome sequence of Oryza granulata.</title>
        <authorList>
            <person name="Li W."/>
        </authorList>
    </citation>
    <scope>NUCLEOTIDE SEQUENCE [LARGE SCALE GENOMIC DNA]</scope>
    <source>
        <strain evidence="2">cv. Menghai</strain>
        <tissue evidence="1">Leaf</tissue>
    </source>
</reference>
<sequence length="136" mass="14655">MAATPEVGDMAGTLRLRRLDVEAGGVAASPATGHRGRGGGLWLRQLEIKVEVAVAVAPKVKVAFPLVVVGPFRVEVEGEAEEVKAVAAAPMVEVLSRGGHGGELWRRLKRPACAKNSRKRRLTWHACEMGFHRWAS</sequence>
<evidence type="ECO:0000313" key="1">
    <source>
        <dbReference type="EMBL" id="KAF0896783.1"/>
    </source>
</evidence>
<name>A0A6G1CAY0_9ORYZ</name>
<keyword evidence="2" id="KW-1185">Reference proteome</keyword>
<dbReference type="AlphaFoldDB" id="A0A6G1CAY0"/>
<organism evidence="1 2">
    <name type="scientific">Oryza meyeriana var. granulata</name>
    <dbReference type="NCBI Taxonomy" id="110450"/>
    <lineage>
        <taxon>Eukaryota</taxon>
        <taxon>Viridiplantae</taxon>
        <taxon>Streptophyta</taxon>
        <taxon>Embryophyta</taxon>
        <taxon>Tracheophyta</taxon>
        <taxon>Spermatophyta</taxon>
        <taxon>Magnoliopsida</taxon>
        <taxon>Liliopsida</taxon>
        <taxon>Poales</taxon>
        <taxon>Poaceae</taxon>
        <taxon>BOP clade</taxon>
        <taxon>Oryzoideae</taxon>
        <taxon>Oryzeae</taxon>
        <taxon>Oryzinae</taxon>
        <taxon>Oryza</taxon>
        <taxon>Oryza meyeriana</taxon>
    </lineage>
</organism>
<dbReference type="Proteomes" id="UP000479710">
    <property type="component" value="Unassembled WGS sequence"/>
</dbReference>
<comment type="caution">
    <text evidence="1">The sequence shown here is derived from an EMBL/GenBank/DDBJ whole genome shotgun (WGS) entry which is preliminary data.</text>
</comment>
<proteinExistence type="predicted"/>
<evidence type="ECO:0000313" key="2">
    <source>
        <dbReference type="Proteomes" id="UP000479710"/>
    </source>
</evidence>
<accession>A0A6G1CAY0</accession>